<gene>
    <name evidence="11" type="ORF">ACFO1S_16840</name>
</gene>
<dbReference type="InterPro" id="IPR005200">
    <property type="entry name" value="Endo-beta-glucanase"/>
</dbReference>
<evidence type="ECO:0000256" key="1">
    <source>
        <dbReference type="ARBA" id="ARBA00000382"/>
    </source>
</evidence>
<evidence type="ECO:0000313" key="11">
    <source>
        <dbReference type="EMBL" id="MFC4305102.1"/>
    </source>
</evidence>
<organism evidence="11 12">
    <name type="scientific">Cohnella boryungensis</name>
    <dbReference type="NCBI Taxonomy" id="768479"/>
    <lineage>
        <taxon>Bacteria</taxon>
        <taxon>Bacillati</taxon>
        <taxon>Bacillota</taxon>
        <taxon>Bacilli</taxon>
        <taxon>Bacillales</taxon>
        <taxon>Paenibacillaceae</taxon>
        <taxon>Cohnella</taxon>
    </lineage>
</organism>
<dbReference type="SUPFAM" id="SSF50370">
    <property type="entry name" value="Ricin B-like lectins"/>
    <property type="match status" value="1"/>
</dbReference>
<dbReference type="PROSITE" id="PS52005">
    <property type="entry name" value="CBM56"/>
    <property type="match status" value="1"/>
</dbReference>
<protein>
    <recommendedName>
        <fullName evidence="3">glucan endo-1,3-beta-D-glucosidase</fullName>
        <ecNumber evidence="3">3.2.1.39</ecNumber>
    </recommendedName>
</protein>
<evidence type="ECO:0000256" key="8">
    <source>
        <dbReference type="ARBA" id="ARBA00023326"/>
    </source>
</evidence>
<feature type="chain" id="PRO_5045495635" description="glucan endo-1,3-beta-D-glucosidase" evidence="9">
    <location>
        <begin position="27"/>
        <end position="1005"/>
    </location>
</feature>
<dbReference type="InterPro" id="IPR047569">
    <property type="entry name" value="CBM56"/>
</dbReference>
<keyword evidence="4 11" id="KW-0378">Hydrolase</keyword>
<feature type="domain" description="CBM56" evidence="10">
    <location>
        <begin position="913"/>
        <end position="1005"/>
    </location>
</feature>
<evidence type="ECO:0000256" key="4">
    <source>
        <dbReference type="ARBA" id="ARBA00022801"/>
    </source>
</evidence>
<dbReference type="Pfam" id="PF14200">
    <property type="entry name" value="RicinB_lectin_2"/>
    <property type="match status" value="2"/>
</dbReference>
<comment type="caution">
    <text evidence="11">The sequence shown here is derived from an EMBL/GenBank/DDBJ whole genome shotgun (WGS) entry which is preliminary data.</text>
</comment>
<dbReference type="Pfam" id="PF17652">
    <property type="entry name" value="Glyco_hydro81C"/>
    <property type="match status" value="1"/>
</dbReference>
<keyword evidence="7" id="KW-0961">Cell wall biogenesis/degradation</keyword>
<dbReference type="EC" id="3.2.1.39" evidence="3"/>
<dbReference type="CDD" id="cd00161">
    <property type="entry name" value="beta-trefoil_Ricin-like"/>
    <property type="match status" value="1"/>
</dbReference>
<evidence type="ECO:0000256" key="7">
    <source>
        <dbReference type="ARBA" id="ARBA00023316"/>
    </source>
</evidence>
<evidence type="ECO:0000256" key="3">
    <source>
        <dbReference type="ARBA" id="ARBA00012780"/>
    </source>
</evidence>
<evidence type="ECO:0000256" key="5">
    <source>
        <dbReference type="ARBA" id="ARBA00023277"/>
    </source>
</evidence>
<evidence type="ECO:0000256" key="9">
    <source>
        <dbReference type="SAM" id="SignalP"/>
    </source>
</evidence>
<reference evidence="12" key="1">
    <citation type="journal article" date="2019" name="Int. J. Syst. Evol. Microbiol.">
        <title>The Global Catalogue of Microorganisms (GCM) 10K type strain sequencing project: providing services to taxonomists for standard genome sequencing and annotation.</title>
        <authorList>
            <consortium name="The Broad Institute Genomics Platform"/>
            <consortium name="The Broad Institute Genome Sequencing Center for Infectious Disease"/>
            <person name="Wu L."/>
            <person name="Ma J."/>
        </authorList>
    </citation>
    <scope>NUCLEOTIDE SEQUENCE [LARGE SCALE GENOMIC DNA]</scope>
    <source>
        <strain evidence="12">CGMCC 4.1641</strain>
    </source>
</reference>
<evidence type="ECO:0000313" key="12">
    <source>
        <dbReference type="Proteomes" id="UP001595755"/>
    </source>
</evidence>
<dbReference type="InterPro" id="IPR040720">
    <property type="entry name" value="GH81_C"/>
</dbReference>
<comment type="similarity">
    <text evidence="2">Belongs to the glycosyl hydrolase 81 family.</text>
</comment>
<dbReference type="Gene3D" id="2.70.98.30">
    <property type="entry name" value="Golgi alpha-mannosidase II, domain 4"/>
    <property type="match status" value="1"/>
</dbReference>
<dbReference type="InterPro" id="IPR035992">
    <property type="entry name" value="Ricin_B-like_lectins"/>
</dbReference>
<dbReference type="SMART" id="SM00458">
    <property type="entry name" value="RICIN"/>
    <property type="match status" value="1"/>
</dbReference>
<sequence>MRKAFRTFLLLGLALLLLPSSVSAFAGEVSLGSGSYSTVLPPGAANVQSQIYKTANVTGKMPTNDWWSNLAWDTFSEAQYPHPLAVKNQSGGIRIYYPGNRITSNSACICGWMNDIHDFVVGHTGSATFPDAKVDGFSDWFVKALYQNGGNTMSVSYGHGSPYVYFTYAGGSPKLAFAEIPTVWSGNSSTPVLGVTIAGAHYGLFGASGSTWSGIGTKTLTNNGSAYFSVAALPDNSASTLNKFAQYAYSHVTDTQISYNYNAANGNVTTTFAYTTQAKQGSQTGTLFALYPHQWKNTSNALLSYTYNTINGTMKVGEGASFQTAMKFTGVLPSLPDKGTYNRATLQQYVDEAEAESYSGPSDTYWVGKQLGKLASLAPIADQLGDSTAAVKFRNEIRSILSNWFKASDASGNLKSTSVFYYNNNWGTVIGYPDSYGSSTELNDHHFHYGYFIKAAAEVARVDKAWANQWGPMVNLLIRDMANWDRNDSMFPYLRNYDPYAGHSWASGHARFGDGNNNESSSEGMNAWAAMVLWGEAMGNTAIRDAGIFLYTTEMNAINEYWFDVSGSNFPSGFTRSTASMVWGGKTVGDGTWWTANPEEVHGINWLPITGASLYLTHHPAYTAENYNALVAENGGTSFSPWEDLIYQYRAISNIGEAKSFWSSRGAALTPEAGNSKAMAYHWIYNLDGMGNADPTVTADYPIAAVFKKGNVKTYIVYNMTNASKTVTFSDGQVVTVAANSFNTGNGSGGGGGNPPSGIVSGKTYKLINPNSGKALDVSNSGTADGTNVQIWTDNASGAQKWTATQNGDGTFKLVNPNSGKALDVNGSGTANGTNVQIWTDNGSGAQKWQITQNTDGTYKLINPNSGKALDISNSGTADGTNVQIWTDNGSAAQKWQFVEVSTGGGGGGSTGSGPFVTADYTAGSTKPSSSEAKVYFTPNGYSSLYVDVHYKVNGGAQLNYRMTNNAGTWEQTVGALSSGASIEYWFTYEKAGPQYDSPHYTHTQ</sequence>
<accession>A0ABV8SDP5</accession>
<dbReference type="Proteomes" id="UP001595755">
    <property type="component" value="Unassembled WGS sequence"/>
</dbReference>
<dbReference type="GO" id="GO:0016787">
    <property type="term" value="F:hydrolase activity"/>
    <property type="evidence" value="ECO:0007669"/>
    <property type="project" value="UniProtKB-KW"/>
</dbReference>
<keyword evidence="5" id="KW-0119">Carbohydrate metabolism</keyword>
<keyword evidence="12" id="KW-1185">Reference proteome</keyword>
<dbReference type="Gene3D" id="2.80.10.50">
    <property type="match status" value="3"/>
</dbReference>
<name>A0ABV8SDP5_9BACL</name>
<dbReference type="InterPro" id="IPR000772">
    <property type="entry name" value="Ricin_B_lectin"/>
</dbReference>
<dbReference type="EMBL" id="JBHSED010000035">
    <property type="protein sequence ID" value="MFC4305102.1"/>
    <property type="molecule type" value="Genomic_DNA"/>
</dbReference>
<keyword evidence="9" id="KW-0732">Signal</keyword>
<dbReference type="PANTHER" id="PTHR31983:SF0">
    <property type="entry name" value="GLUCAN ENDO-1,3-BETA-D-GLUCOSIDASE 2"/>
    <property type="match status" value="1"/>
</dbReference>
<dbReference type="RefSeq" id="WP_204603454.1">
    <property type="nucleotide sequence ID" value="NZ_JBHSED010000035.1"/>
</dbReference>
<comment type="catalytic activity">
    <reaction evidence="1">
        <text>Hydrolysis of (1-&gt;3)-beta-D-glucosidic linkages in (1-&gt;3)-beta-D-glucans.</text>
        <dbReference type="EC" id="3.2.1.39"/>
    </reaction>
</comment>
<dbReference type="PROSITE" id="PS50231">
    <property type="entry name" value="RICIN_B_LECTIN"/>
    <property type="match status" value="1"/>
</dbReference>
<dbReference type="PROSITE" id="PS52008">
    <property type="entry name" value="GH81"/>
    <property type="match status" value="1"/>
</dbReference>
<dbReference type="Pfam" id="PF22184">
    <property type="entry name" value="CBM_56"/>
    <property type="match status" value="1"/>
</dbReference>
<keyword evidence="8" id="KW-0624">Polysaccharide degradation</keyword>
<feature type="signal peptide" evidence="9">
    <location>
        <begin position="1"/>
        <end position="26"/>
    </location>
</feature>
<dbReference type="PANTHER" id="PTHR31983">
    <property type="entry name" value="ENDO-1,3(4)-BETA-GLUCANASE 1"/>
    <property type="match status" value="1"/>
</dbReference>
<evidence type="ECO:0000259" key="10">
    <source>
        <dbReference type="PROSITE" id="PS52005"/>
    </source>
</evidence>
<evidence type="ECO:0000256" key="6">
    <source>
        <dbReference type="ARBA" id="ARBA00023295"/>
    </source>
</evidence>
<proteinExistence type="inferred from homology"/>
<evidence type="ECO:0000256" key="2">
    <source>
        <dbReference type="ARBA" id="ARBA00010730"/>
    </source>
</evidence>
<keyword evidence="6" id="KW-0326">Glycosidase</keyword>